<dbReference type="InterPro" id="IPR036390">
    <property type="entry name" value="WH_DNA-bd_sf"/>
</dbReference>
<dbReference type="PANTHER" id="PTHR13022">
    <property type="entry name" value="EUKARYOTIC TRANSLATION INITIATION FACTOR 3 SUBUNIT 11"/>
    <property type="match status" value="1"/>
</dbReference>
<reference evidence="7" key="1">
    <citation type="submission" date="2024-04" db="EMBL/GenBank/DDBJ databases">
        <authorList>
            <person name="Shaw F."/>
            <person name="Minotto A."/>
        </authorList>
    </citation>
    <scope>NUCLEOTIDE SEQUENCE [LARGE SCALE GENOMIC DNA]</scope>
</reference>
<accession>A0ABP1CMU4</accession>
<keyword evidence="1 4" id="KW-0963">Cytoplasm</keyword>
<comment type="subunit">
    <text evidence="4">Component of the eukaryotic translation initiation factor 3 (eIF-3) complex.</text>
</comment>
<dbReference type="Gene3D" id="1.10.10.10">
    <property type="entry name" value="Winged helix-like DNA-binding domain superfamily/Winged helix DNA-binding domain"/>
    <property type="match status" value="1"/>
</dbReference>
<dbReference type="SUPFAM" id="SSF46785">
    <property type="entry name" value="Winged helix' DNA-binding domain"/>
    <property type="match status" value="1"/>
</dbReference>
<dbReference type="InterPro" id="IPR016024">
    <property type="entry name" value="ARM-type_fold"/>
</dbReference>
<dbReference type="Pfam" id="PF10075">
    <property type="entry name" value="CSN8_PSD8_EIF3K"/>
    <property type="match status" value="1"/>
</dbReference>
<dbReference type="Gene3D" id="1.25.40.250">
    <property type="entry name" value="ARM repeat, domain 1"/>
    <property type="match status" value="1"/>
</dbReference>
<dbReference type="PROSITE" id="PS50250">
    <property type="entry name" value="PCI"/>
    <property type="match status" value="1"/>
</dbReference>
<keyword evidence="3 4" id="KW-0648">Protein biosynthesis</keyword>
<dbReference type="Proteomes" id="UP001497453">
    <property type="component" value="Chromosome 1"/>
</dbReference>
<sequence length="329" mass="37579">MVSASEWAAPPTRTELIENLVSGVDRYNPNNVGILEDYLYHQIRSQEYDCLANLAILKLYQFNPDLYNPDVVINILIKALTAYPFPDFNLCISLLDERPFPANPDEPDPLPSLLPVLTSLYNLLQQCRFPAFWALYRSDKAESLRDNYTVECVGFEDSVREVVIRAVTPAFKRIGTDRLSTYLDLSGDDLTAYIEKLGWSLDAESGVATLPLNPDNQIVSTVVQENIQLPRTLKKDLMWLHYANLHVRADKNHRTHTNRCVNGTGVDIDDPRRTDVVIYLLFAIPGLYVLQHTLDSVRIRDKGHQSSIRKRSSILSKYMRIVSRENTRI</sequence>
<dbReference type="InterPro" id="IPR000717">
    <property type="entry name" value="PCI_dom"/>
</dbReference>
<keyword evidence="7" id="KW-1185">Reference proteome</keyword>
<evidence type="ECO:0000256" key="2">
    <source>
        <dbReference type="ARBA" id="ARBA00022540"/>
    </source>
</evidence>
<comment type="similarity">
    <text evidence="4">Belongs to the eIF-3 subunit K family.</text>
</comment>
<organism evidence="6 7">
    <name type="scientific">Somion occarium</name>
    <dbReference type="NCBI Taxonomy" id="3059160"/>
    <lineage>
        <taxon>Eukaryota</taxon>
        <taxon>Fungi</taxon>
        <taxon>Dikarya</taxon>
        <taxon>Basidiomycota</taxon>
        <taxon>Agaricomycotina</taxon>
        <taxon>Agaricomycetes</taxon>
        <taxon>Polyporales</taxon>
        <taxon>Cerrenaceae</taxon>
        <taxon>Somion</taxon>
    </lineage>
</organism>
<feature type="domain" description="PCI" evidence="5">
    <location>
        <begin position="48"/>
        <end position="226"/>
    </location>
</feature>
<dbReference type="PANTHER" id="PTHR13022:SF0">
    <property type="entry name" value="EUKARYOTIC TRANSLATION INITIATION FACTOR 3 SUBUNIT K"/>
    <property type="match status" value="1"/>
</dbReference>
<evidence type="ECO:0000256" key="1">
    <source>
        <dbReference type="ARBA" id="ARBA00022490"/>
    </source>
</evidence>
<dbReference type="InterPro" id="IPR009374">
    <property type="entry name" value="eIF3k"/>
</dbReference>
<dbReference type="SUPFAM" id="SSF48371">
    <property type="entry name" value="ARM repeat"/>
    <property type="match status" value="1"/>
</dbReference>
<evidence type="ECO:0000256" key="3">
    <source>
        <dbReference type="ARBA" id="ARBA00022917"/>
    </source>
</evidence>
<dbReference type="EMBL" id="OZ037944">
    <property type="protein sequence ID" value="CAL1696008.1"/>
    <property type="molecule type" value="Genomic_DNA"/>
</dbReference>
<dbReference type="HAMAP" id="MF_03010">
    <property type="entry name" value="eIF3k"/>
    <property type="match status" value="1"/>
</dbReference>
<evidence type="ECO:0000313" key="6">
    <source>
        <dbReference type="EMBL" id="CAL1696008.1"/>
    </source>
</evidence>
<dbReference type="InterPro" id="IPR036388">
    <property type="entry name" value="WH-like_DNA-bd_sf"/>
</dbReference>
<evidence type="ECO:0000313" key="7">
    <source>
        <dbReference type="Proteomes" id="UP001497453"/>
    </source>
</evidence>
<gene>
    <name evidence="6" type="ORF">GFSPODELE1_LOCUS993</name>
</gene>
<comment type="function">
    <text evidence="4">Component of the eukaryotic translation initiation factor 3 (eIF-3) complex, which is involved in protein synthesis of a specialized repertoire of mRNAs and, together with other initiation factors, stimulates binding of mRNA and methionyl-tRNAi to the 40S ribosome. The eIF-3 complex specifically targets and initiates translation of a subset of mRNAs involved in cell proliferation.</text>
</comment>
<comment type="subcellular location">
    <subcellularLocation>
        <location evidence="4">Cytoplasm</location>
    </subcellularLocation>
</comment>
<name>A0ABP1CMU4_9APHY</name>
<protein>
    <recommendedName>
        <fullName evidence="4">Eukaryotic translation initiation factor 3 subunit K</fullName>
        <shortName evidence="4">eIF3k</shortName>
    </recommendedName>
    <alternativeName>
        <fullName evidence="4">eIF-3 p25</fullName>
    </alternativeName>
</protein>
<dbReference type="InterPro" id="IPR033464">
    <property type="entry name" value="CSN8_PSD8_EIF3K"/>
</dbReference>
<proteinExistence type="inferred from homology"/>
<evidence type="ECO:0000259" key="5">
    <source>
        <dbReference type="PROSITE" id="PS50250"/>
    </source>
</evidence>
<evidence type="ECO:0000256" key="4">
    <source>
        <dbReference type="HAMAP-Rule" id="MF_03010"/>
    </source>
</evidence>
<keyword evidence="2 4" id="KW-0396">Initiation factor</keyword>
<dbReference type="InterPro" id="IPR016020">
    <property type="entry name" value="Transl_init_fac_sub12_N_euk"/>
</dbReference>